<evidence type="ECO:0000256" key="5">
    <source>
        <dbReference type="ARBA" id="ARBA00022747"/>
    </source>
</evidence>
<evidence type="ECO:0000256" key="7">
    <source>
        <dbReference type="ARBA" id="ARBA00022801"/>
    </source>
</evidence>
<evidence type="ECO:0000256" key="9">
    <source>
        <dbReference type="ARBA" id="ARBA00023125"/>
    </source>
</evidence>
<dbReference type="eggNOG" id="COG0610">
    <property type="taxonomic scope" value="Bacteria"/>
</dbReference>
<comment type="subunit">
    <text evidence="10">The type I restriction/modification system is composed of three polypeptides R, M and S.</text>
</comment>
<dbReference type="STRING" id="1385517.N800_11250"/>
<dbReference type="GO" id="GO:0005524">
    <property type="term" value="F:ATP binding"/>
    <property type="evidence" value="ECO:0007669"/>
    <property type="project" value="UniProtKB-KW"/>
</dbReference>
<feature type="domain" description="SWI2/SNF2 ATPase" evidence="13">
    <location>
        <begin position="269"/>
        <end position="492"/>
    </location>
</feature>
<dbReference type="Pfam" id="PF22679">
    <property type="entry name" value="T1R_D3-like"/>
    <property type="match status" value="1"/>
</dbReference>
<comment type="catalytic activity">
    <reaction evidence="1 10">
        <text>Endonucleolytic cleavage of DNA to give random double-stranded fragments with terminal 5'-phosphates, ATP is simultaneously hydrolyzed.</text>
        <dbReference type="EC" id="3.1.21.3"/>
    </reaction>
</comment>
<dbReference type="EC" id="3.1.21.3" evidence="10"/>
<evidence type="ECO:0000256" key="10">
    <source>
        <dbReference type="RuleBase" id="RU364115"/>
    </source>
</evidence>
<comment type="caution">
    <text evidence="15">The sequence shown here is derived from an EMBL/GenBank/DDBJ whole genome shotgun (WGS) entry which is preliminary data.</text>
</comment>
<feature type="domain" description="Restriction endonuclease type I HsdR second RecA-like helicase" evidence="14">
    <location>
        <begin position="644"/>
        <end position="704"/>
    </location>
</feature>
<dbReference type="RefSeq" id="WP_036140188.1">
    <property type="nucleotide sequence ID" value="NZ_AVPU01000047.1"/>
</dbReference>
<keyword evidence="7 10" id="KW-0378">Hydrolase</keyword>
<name>A0A0A0ER68_9GAMM</name>
<sequence length="1078" mass="121767">MALNEDTLVQQTTADYLRDALGWRSEYAYNTEVLGPEGSFGRRSEQEVVLTRILGDKLIALNPGLPDAAYRDALRQIVEVGAGLRGMAANREKYQLLRDGVKVSYRKPDGTLEARTLRVFDFDTPENNDFLAVRELWVKGELYRRRPDIIGFVNGIPLLFIECKTIHKNLRKAFDQNLKDYQDTIPHLFHHNAFLLLANGSEAKVGALGGKYEHFHNWKRLEEAEPGVVDMETLLKGVCDKRNLLDLFENFILFDDVGERTIKIVARNHQFLGVNRAIRAVANRAQNQGKLGVFWHTQGSGKSYSMLFFTRKVHRRVGGNYTFVIVTDRDDLDGQIYQTYVGCGVVGEGDDARAASGAHLKALLGQHKGYVFSLVQKFNEQVEPDNPYSRRDDIIVISDEAHRTQYGTLALNMRNALPGASYIGFTGTPLMGDDEVTRRVFGDYVSTYDFQRAVDDGATVPLYYDARGEKLKVATDDLNQRIADKLAEFEDELNADPDAQRRLEQAMGRDYHVITAGERLDRIARDFVKHYAEGWESGKAMFVCIDKPTCVRMHGLIEKYWTEHIHALTIEKNRESDLQALAQRERQIRWMGDTRFAVVVSEEQGEVERFQKLGLDIKPHRRLMKEGWSVPGAPKPLSMEDAFKKADHPFRVAIVCAMWMTGFDVPTLGTLYLDKPLKAHTLMQAVARANRVAEGKTNGLIVDYCGILKNLRRALATFAGMGADGVTGDGEGKDPAQPEEALLDRLDASLAELSVWMDKRGIPLSTILDSVGFARNKAIVDAKESINENDEVRKRFELMARDVASRFKACVHVDGVNARRVRVDVVNVVYKSLQQDVEKTDISHIINALRGEVDSAIVTAEPPELGPDGRSLNDRHLFDISKINFQQLLKEFQTSPRKHTIVQSLKAIIESRLARLLKLNPLRNDLQARYEEIVAEYNKEKDRATIEATFQHLTLLTEKMSEEEHRAVEMGLDEESLALFDLLRKPDLDKVSIEKLKTVSTGLLSTVKARLAEISNWQATETNRDAIRVVIHDYLYADATGLPVDTYDEEDIDALAGDVFRHVWRAYPTLPSPVYANS</sequence>
<dbReference type="CDD" id="cd22332">
    <property type="entry name" value="HsdR_N"/>
    <property type="match status" value="1"/>
</dbReference>
<dbReference type="GO" id="GO:0004386">
    <property type="term" value="F:helicase activity"/>
    <property type="evidence" value="ECO:0007669"/>
    <property type="project" value="UniProtKB-KW"/>
</dbReference>
<evidence type="ECO:0000256" key="2">
    <source>
        <dbReference type="ARBA" id="ARBA00008598"/>
    </source>
</evidence>
<dbReference type="InterPro" id="IPR007409">
    <property type="entry name" value="Restrct_endonuc_type1_HsdR_N"/>
</dbReference>
<organism evidence="15 16">
    <name type="scientific">Lysobacter daejeonensis GH1-9</name>
    <dbReference type="NCBI Taxonomy" id="1385517"/>
    <lineage>
        <taxon>Bacteria</taxon>
        <taxon>Pseudomonadati</taxon>
        <taxon>Pseudomonadota</taxon>
        <taxon>Gammaproteobacteria</taxon>
        <taxon>Lysobacterales</taxon>
        <taxon>Lysobacteraceae</taxon>
        <taxon>Aerolutibacter</taxon>
    </lineage>
</organism>
<evidence type="ECO:0000259" key="13">
    <source>
        <dbReference type="Pfam" id="PF18766"/>
    </source>
</evidence>
<dbReference type="GO" id="GO:0009035">
    <property type="term" value="F:type I site-specific deoxyribonuclease activity"/>
    <property type="evidence" value="ECO:0007669"/>
    <property type="project" value="UniProtKB-EC"/>
</dbReference>
<dbReference type="InterPro" id="IPR021810">
    <property type="entry name" value="T1RH-like_C"/>
</dbReference>
<dbReference type="InterPro" id="IPR004473">
    <property type="entry name" value="Restrct_endonuc_typeI_HsdR"/>
</dbReference>
<evidence type="ECO:0000256" key="1">
    <source>
        <dbReference type="ARBA" id="ARBA00000851"/>
    </source>
</evidence>
<evidence type="ECO:0000313" key="15">
    <source>
        <dbReference type="EMBL" id="KGM52648.1"/>
    </source>
</evidence>
<keyword evidence="5 10" id="KW-0680">Restriction system</keyword>
<keyword evidence="3" id="KW-0540">Nuclease</keyword>
<feature type="domain" description="Restriction endonuclease type I HsdR N-terminal" evidence="11">
    <location>
        <begin position="3"/>
        <end position="209"/>
    </location>
</feature>
<dbReference type="GO" id="GO:0003677">
    <property type="term" value="F:DNA binding"/>
    <property type="evidence" value="ECO:0007669"/>
    <property type="project" value="UniProtKB-KW"/>
</dbReference>
<keyword evidence="9 10" id="KW-0238">DNA-binding</keyword>
<dbReference type="CDD" id="cd18030">
    <property type="entry name" value="DEXHc_RE_I_HsdR"/>
    <property type="match status" value="1"/>
</dbReference>
<dbReference type="PANTHER" id="PTHR30195:SF15">
    <property type="entry name" value="TYPE I RESTRICTION ENZYME HINDI ENDONUCLEASE SUBUNIT"/>
    <property type="match status" value="1"/>
</dbReference>
<feature type="domain" description="Type I restriction enzyme HindI endonuclease subunit-like C-terminal" evidence="12">
    <location>
        <begin position="735"/>
        <end position="1046"/>
    </location>
</feature>
<dbReference type="EMBL" id="AVPU01000047">
    <property type="protein sequence ID" value="KGM52648.1"/>
    <property type="molecule type" value="Genomic_DNA"/>
</dbReference>
<keyword evidence="6" id="KW-0255">Endonuclease</keyword>
<protein>
    <recommendedName>
        <fullName evidence="10">Type I restriction enzyme endonuclease subunit</fullName>
        <shortName evidence="10">R protein</shortName>
        <ecNumber evidence="10">3.1.21.3</ecNumber>
    </recommendedName>
</protein>
<dbReference type="NCBIfam" id="TIGR00348">
    <property type="entry name" value="hsdR"/>
    <property type="match status" value="1"/>
</dbReference>
<evidence type="ECO:0000256" key="8">
    <source>
        <dbReference type="ARBA" id="ARBA00022840"/>
    </source>
</evidence>
<comment type="function">
    <text evidence="10">Subunit R is required for both nuclease and ATPase activities, but not for modification.</text>
</comment>
<proteinExistence type="inferred from homology"/>
<dbReference type="Pfam" id="PF18766">
    <property type="entry name" value="SWI2_SNF2"/>
    <property type="match status" value="1"/>
</dbReference>
<reference evidence="15 16" key="1">
    <citation type="submission" date="2013-08" db="EMBL/GenBank/DDBJ databases">
        <title>Genome sequencing of Lysobacter.</title>
        <authorList>
            <person name="Zhang S."/>
            <person name="Wang G."/>
        </authorList>
    </citation>
    <scope>NUCLEOTIDE SEQUENCE [LARGE SCALE GENOMIC DNA]</scope>
    <source>
        <strain evidence="15 16">GH1-9</strain>
    </source>
</reference>
<dbReference type="InterPro" id="IPR027417">
    <property type="entry name" value="P-loop_NTPase"/>
</dbReference>
<dbReference type="Gene3D" id="3.40.50.300">
    <property type="entry name" value="P-loop containing nucleotide triphosphate hydrolases"/>
    <property type="match status" value="2"/>
</dbReference>
<evidence type="ECO:0000259" key="14">
    <source>
        <dbReference type="Pfam" id="PF22679"/>
    </source>
</evidence>
<dbReference type="Proteomes" id="UP000029998">
    <property type="component" value="Unassembled WGS sequence"/>
</dbReference>
<dbReference type="Pfam" id="PF11867">
    <property type="entry name" value="T1RH-like_C"/>
    <property type="match status" value="1"/>
</dbReference>
<dbReference type="SUPFAM" id="SSF52540">
    <property type="entry name" value="P-loop containing nucleoside triphosphate hydrolases"/>
    <property type="match status" value="1"/>
</dbReference>
<keyword evidence="4 10" id="KW-0547">Nucleotide-binding</keyword>
<evidence type="ECO:0000259" key="11">
    <source>
        <dbReference type="Pfam" id="PF04313"/>
    </source>
</evidence>
<dbReference type="OrthoDB" id="9758243at2"/>
<dbReference type="Gene3D" id="3.90.1570.50">
    <property type="match status" value="1"/>
</dbReference>
<keyword evidence="15" id="KW-0347">Helicase</keyword>
<comment type="similarity">
    <text evidence="2 10">Belongs to the HsdR family.</text>
</comment>
<dbReference type="InterPro" id="IPR040980">
    <property type="entry name" value="SWI2_SNF2"/>
</dbReference>
<dbReference type="CDD" id="cd18800">
    <property type="entry name" value="SF2_C_EcoR124I-like"/>
    <property type="match status" value="1"/>
</dbReference>
<evidence type="ECO:0000313" key="16">
    <source>
        <dbReference type="Proteomes" id="UP000029998"/>
    </source>
</evidence>
<keyword evidence="16" id="KW-1185">Reference proteome</keyword>
<evidence type="ECO:0000259" key="12">
    <source>
        <dbReference type="Pfam" id="PF11867"/>
    </source>
</evidence>
<dbReference type="InterPro" id="IPR051268">
    <property type="entry name" value="Type-I_R_enzyme_R_subunit"/>
</dbReference>
<keyword evidence="8 10" id="KW-0067">ATP-binding</keyword>
<evidence type="ECO:0000256" key="6">
    <source>
        <dbReference type="ARBA" id="ARBA00022759"/>
    </source>
</evidence>
<dbReference type="PANTHER" id="PTHR30195">
    <property type="entry name" value="TYPE I SITE-SPECIFIC DEOXYRIBONUCLEASE PROTEIN SUBUNIT M AND R"/>
    <property type="match status" value="1"/>
</dbReference>
<dbReference type="GO" id="GO:0009307">
    <property type="term" value="P:DNA restriction-modification system"/>
    <property type="evidence" value="ECO:0007669"/>
    <property type="project" value="UniProtKB-KW"/>
</dbReference>
<dbReference type="InterPro" id="IPR055180">
    <property type="entry name" value="HsdR_RecA-like_helicase_dom_2"/>
</dbReference>
<accession>A0A0A0ER68</accession>
<evidence type="ECO:0000256" key="3">
    <source>
        <dbReference type="ARBA" id="ARBA00022722"/>
    </source>
</evidence>
<evidence type="ECO:0000256" key="4">
    <source>
        <dbReference type="ARBA" id="ARBA00022741"/>
    </source>
</evidence>
<gene>
    <name evidence="15" type="ORF">N800_11250</name>
</gene>
<dbReference type="AlphaFoldDB" id="A0A0A0ER68"/>
<dbReference type="Pfam" id="PF04313">
    <property type="entry name" value="HSDR_N"/>
    <property type="match status" value="1"/>
</dbReference>